<protein>
    <submittedName>
        <fullName evidence="1">Uncharacterized protein</fullName>
    </submittedName>
</protein>
<accession>A0AAQ3WBV1</accession>
<evidence type="ECO:0000313" key="1">
    <source>
        <dbReference type="EMBL" id="WVZ57223.1"/>
    </source>
</evidence>
<dbReference type="Proteomes" id="UP001341281">
    <property type="component" value="Chromosome 02"/>
</dbReference>
<evidence type="ECO:0000313" key="2">
    <source>
        <dbReference type="Proteomes" id="UP001341281"/>
    </source>
</evidence>
<dbReference type="AlphaFoldDB" id="A0AAQ3WBV1"/>
<reference evidence="1 2" key="1">
    <citation type="submission" date="2024-02" db="EMBL/GenBank/DDBJ databases">
        <title>High-quality chromosome-scale genome assembly of Pensacola bahiagrass (Paspalum notatum Flugge var. saurae).</title>
        <authorList>
            <person name="Vega J.M."/>
            <person name="Podio M."/>
            <person name="Orjuela J."/>
            <person name="Siena L.A."/>
            <person name="Pessino S.C."/>
            <person name="Combes M.C."/>
            <person name="Mariac C."/>
            <person name="Albertini E."/>
            <person name="Pupilli F."/>
            <person name="Ortiz J.P.A."/>
            <person name="Leblanc O."/>
        </authorList>
    </citation>
    <scope>NUCLEOTIDE SEQUENCE [LARGE SCALE GENOMIC DNA]</scope>
    <source>
        <strain evidence="1">R1</strain>
        <tissue evidence="1">Leaf</tissue>
    </source>
</reference>
<dbReference type="EMBL" id="CP144746">
    <property type="protein sequence ID" value="WVZ57223.1"/>
    <property type="molecule type" value="Genomic_DNA"/>
</dbReference>
<organism evidence="1 2">
    <name type="scientific">Paspalum notatum var. saurae</name>
    <dbReference type="NCBI Taxonomy" id="547442"/>
    <lineage>
        <taxon>Eukaryota</taxon>
        <taxon>Viridiplantae</taxon>
        <taxon>Streptophyta</taxon>
        <taxon>Embryophyta</taxon>
        <taxon>Tracheophyta</taxon>
        <taxon>Spermatophyta</taxon>
        <taxon>Magnoliopsida</taxon>
        <taxon>Liliopsida</taxon>
        <taxon>Poales</taxon>
        <taxon>Poaceae</taxon>
        <taxon>PACMAD clade</taxon>
        <taxon>Panicoideae</taxon>
        <taxon>Andropogonodae</taxon>
        <taxon>Paspaleae</taxon>
        <taxon>Paspalinae</taxon>
        <taxon>Paspalum</taxon>
    </lineage>
</organism>
<gene>
    <name evidence="1" type="ORF">U9M48_007633</name>
</gene>
<name>A0AAQ3WBV1_PASNO</name>
<proteinExistence type="predicted"/>
<keyword evidence="2" id="KW-1185">Reference proteome</keyword>
<sequence>MAAVSAVWSRKFGNFGTLNSAFITLIPNADQPKISLIDLLLAYSTWFHPTRAFIKGRFRQLHVSTAKIPPWSIASSSNWISQKPSIRSPGPFSLKFYNTWVSAIDKIGFLSERCKRRALSSGLGKSVSAL</sequence>